<dbReference type="Pfam" id="PF00903">
    <property type="entry name" value="Glyoxalase"/>
    <property type="match status" value="1"/>
</dbReference>
<feature type="region of interest" description="Disordered" evidence="1">
    <location>
        <begin position="130"/>
        <end position="150"/>
    </location>
</feature>
<sequence length="150" mass="17021">TKVLGLKLTDRSGDFIAFLRVPDGSDHHVIAVIKDAKPGIHHTSFEVNNIDEMGIAGQRMMGKGYRNGWGIGRHALGSNFFWYIRDPHNGLAEYFSDIDYIADDRKWRARDWPMEVSFFLWGPPPPAEFGKNFEGTRKTTKPTPLVSSRT</sequence>
<gene>
    <name evidence="3" type="ORF">METZ01_LOCUS205897</name>
</gene>
<dbReference type="Gene3D" id="3.10.180.10">
    <property type="entry name" value="2,3-Dihydroxybiphenyl 1,2-Dioxygenase, domain 1"/>
    <property type="match status" value="1"/>
</dbReference>
<evidence type="ECO:0000313" key="3">
    <source>
        <dbReference type="EMBL" id="SVB53043.1"/>
    </source>
</evidence>
<dbReference type="InterPro" id="IPR037523">
    <property type="entry name" value="VOC_core"/>
</dbReference>
<feature type="domain" description="VOC" evidence="2">
    <location>
        <begin position="1"/>
        <end position="97"/>
    </location>
</feature>
<reference evidence="3" key="1">
    <citation type="submission" date="2018-05" db="EMBL/GenBank/DDBJ databases">
        <authorList>
            <person name="Lanie J.A."/>
            <person name="Ng W.-L."/>
            <person name="Kazmierczak K.M."/>
            <person name="Andrzejewski T.M."/>
            <person name="Davidsen T.M."/>
            <person name="Wayne K.J."/>
            <person name="Tettelin H."/>
            <person name="Glass J.I."/>
            <person name="Rusch D."/>
            <person name="Podicherti R."/>
            <person name="Tsui H.-C.T."/>
            <person name="Winkler M.E."/>
        </authorList>
    </citation>
    <scope>NUCLEOTIDE SEQUENCE</scope>
</reference>
<feature type="non-terminal residue" evidence="3">
    <location>
        <position position="1"/>
    </location>
</feature>
<accession>A0A382EST4</accession>
<protein>
    <recommendedName>
        <fullName evidence="2">VOC domain-containing protein</fullName>
    </recommendedName>
</protein>
<feature type="compositionally biased region" description="Polar residues" evidence="1">
    <location>
        <begin position="141"/>
        <end position="150"/>
    </location>
</feature>
<evidence type="ECO:0000256" key="1">
    <source>
        <dbReference type="SAM" id="MobiDB-lite"/>
    </source>
</evidence>
<dbReference type="AlphaFoldDB" id="A0A382EST4"/>
<proteinExistence type="predicted"/>
<dbReference type="SUPFAM" id="SSF54593">
    <property type="entry name" value="Glyoxalase/Bleomycin resistance protein/Dihydroxybiphenyl dioxygenase"/>
    <property type="match status" value="1"/>
</dbReference>
<dbReference type="PROSITE" id="PS51819">
    <property type="entry name" value="VOC"/>
    <property type="match status" value="1"/>
</dbReference>
<dbReference type="InterPro" id="IPR029068">
    <property type="entry name" value="Glyas_Bleomycin-R_OHBP_Dase"/>
</dbReference>
<dbReference type="InterPro" id="IPR004360">
    <property type="entry name" value="Glyas_Fos-R_dOase_dom"/>
</dbReference>
<dbReference type="EMBL" id="UINC01045820">
    <property type="protein sequence ID" value="SVB53043.1"/>
    <property type="molecule type" value="Genomic_DNA"/>
</dbReference>
<organism evidence="3">
    <name type="scientific">marine metagenome</name>
    <dbReference type="NCBI Taxonomy" id="408172"/>
    <lineage>
        <taxon>unclassified sequences</taxon>
        <taxon>metagenomes</taxon>
        <taxon>ecological metagenomes</taxon>
    </lineage>
</organism>
<evidence type="ECO:0000259" key="2">
    <source>
        <dbReference type="PROSITE" id="PS51819"/>
    </source>
</evidence>
<name>A0A382EST4_9ZZZZ</name>